<evidence type="ECO:0000256" key="13">
    <source>
        <dbReference type="PIRSR" id="PIRSR605478-4"/>
    </source>
</evidence>
<dbReference type="InterPro" id="IPR033247">
    <property type="entry name" value="Transketolase_fam"/>
</dbReference>
<dbReference type="Gene3D" id="3.40.50.920">
    <property type="match status" value="1"/>
</dbReference>
<evidence type="ECO:0000256" key="10">
    <source>
        <dbReference type="PIRSR" id="PIRSR605478-1"/>
    </source>
</evidence>
<dbReference type="FunFam" id="3.40.50.970:FF:000004">
    <property type="entry name" value="Transketolase"/>
    <property type="match status" value="1"/>
</dbReference>
<feature type="binding site" evidence="13">
    <location>
        <position position="188"/>
    </location>
    <ligand>
        <name>Mg(2+)</name>
        <dbReference type="ChEBI" id="CHEBI:18420"/>
    </ligand>
</feature>
<feature type="binding site" evidence="11">
    <location>
        <position position="468"/>
    </location>
    <ligand>
        <name>substrate</name>
    </ligand>
</feature>
<comment type="cofactor">
    <cofactor evidence="12">
        <name>thiamine diphosphate</name>
        <dbReference type="ChEBI" id="CHEBI:58937"/>
    </cofactor>
    <text evidence="12">Binds 1 thiamine pyrophosphate per subunit. During the reaction, the substrate forms a covalent intermediate with the cofactor.</text>
</comment>
<dbReference type="SUPFAM" id="SSF52518">
    <property type="entry name" value="Thiamin diphosphate-binding fold (THDP-binding)"/>
    <property type="match status" value="2"/>
</dbReference>
<dbReference type="EMBL" id="LBBL01000202">
    <property type="protein sequence ID" value="KKF93893.1"/>
    <property type="molecule type" value="Genomic_DNA"/>
</dbReference>
<dbReference type="InterPro" id="IPR049557">
    <property type="entry name" value="Transketolase_CS"/>
</dbReference>
<feature type="binding site" evidence="13">
    <location>
        <position position="190"/>
    </location>
    <ligand>
        <name>Mg(2+)</name>
        <dbReference type="ChEBI" id="CHEBI:18420"/>
    </ligand>
</feature>
<evidence type="ECO:0000256" key="4">
    <source>
        <dbReference type="ARBA" id="ARBA00013152"/>
    </source>
</evidence>
<keyword evidence="6 13" id="KW-0479">Metal-binding</keyword>
<dbReference type="CDD" id="cd07033">
    <property type="entry name" value="TPP_PYR_DXS_TK_like"/>
    <property type="match status" value="1"/>
</dbReference>
<comment type="similarity">
    <text evidence="2 15">Belongs to the transketolase family.</text>
</comment>
<dbReference type="CDD" id="cd02012">
    <property type="entry name" value="TPP_TK"/>
    <property type="match status" value="1"/>
</dbReference>
<name>A0A0F8BN01_CERFI</name>
<dbReference type="InterPro" id="IPR029061">
    <property type="entry name" value="THDP-binding"/>
</dbReference>
<evidence type="ECO:0000256" key="1">
    <source>
        <dbReference type="ARBA" id="ARBA00001941"/>
    </source>
</evidence>
<feature type="domain" description="Transketolase-like pyrimidine-binding" evidence="16">
    <location>
        <begin position="356"/>
        <end position="532"/>
    </location>
</feature>
<feature type="binding site" evidence="11">
    <location>
        <position position="386"/>
    </location>
    <ligand>
        <name>substrate</name>
    </ligand>
</feature>
<feature type="binding site" evidence="13">
    <location>
        <position position="158"/>
    </location>
    <ligand>
        <name>Mg(2+)</name>
        <dbReference type="ChEBI" id="CHEBI:18420"/>
    </ligand>
</feature>
<dbReference type="Proteomes" id="UP000034841">
    <property type="component" value="Unassembled WGS sequence"/>
</dbReference>
<dbReference type="InterPro" id="IPR005475">
    <property type="entry name" value="Transketolase-like_Pyr-bd"/>
</dbReference>
<dbReference type="Pfam" id="PF22613">
    <property type="entry name" value="Transketolase_C_1"/>
    <property type="match status" value="1"/>
</dbReference>
<dbReference type="PROSITE" id="PS00802">
    <property type="entry name" value="TRANSKETOLASE_2"/>
    <property type="match status" value="1"/>
</dbReference>
<protein>
    <recommendedName>
        <fullName evidence="4 15">Transketolase</fullName>
        <ecNumber evidence="4 15">2.2.1.1</ecNumber>
    </recommendedName>
</protein>
<dbReference type="Gene3D" id="3.40.50.970">
    <property type="match status" value="2"/>
</dbReference>
<evidence type="ECO:0000256" key="3">
    <source>
        <dbReference type="ARBA" id="ARBA00011738"/>
    </source>
</evidence>
<dbReference type="InterPro" id="IPR009014">
    <property type="entry name" value="Transketo_C/PFOR_II"/>
</dbReference>
<dbReference type="GO" id="GO:0004802">
    <property type="term" value="F:transketolase activity"/>
    <property type="evidence" value="ECO:0007669"/>
    <property type="project" value="UniProtKB-EC"/>
</dbReference>
<evidence type="ECO:0000313" key="18">
    <source>
        <dbReference type="Proteomes" id="UP000034841"/>
    </source>
</evidence>
<dbReference type="GO" id="GO:0005634">
    <property type="term" value="C:nucleus"/>
    <property type="evidence" value="ECO:0007669"/>
    <property type="project" value="TreeGrafter"/>
</dbReference>
<gene>
    <name evidence="17" type="primary">TKT</name>
    <name evidence="17" type="ORF">CFO_g3759</name>
</gene>
<reference evidence="17 18" key="1">
    <citation type="submission" date="2015-04" db="EMBL/GenBank/DDBJ databases">
        <title>Genome sequence of Ceratocystis platani, a major pathogen of plane trees.</title>
        <authorList>
            <person name="Belbahri L."/>
        </authorList>
    </citation>
    <scope>NUCLEOTIDE SEQUENCE [LARGE SCALE GENOMIC DNA]</scope>
    <source>
        <strain evidence="17 18">CFO</strain>
    </source>
</reference>
<keyword evidence="18" id="KW-1185">Reference proteome</keyword>
<comment type="cofactor">
    <cofactor evidence="13">
        <name>Mg(2+)</name>
        <dbReference type="ChEBI" id="CHEBI:18420"/>
    </cofactor>
    <text evidence="13">Binds 1 Mg(2+) ion per subunit. Can also utilize other divalent metal cations, such as Ca(2+), Mn(2+) and Co(2+).</text>
</comment>
<feature type="binding site" evidence="12">
    <location>
        <position position="264"/>
    </location>
    <ligand>
        <name>thiamine diphosphate</name>
        <dbReference type="ChEBI" id="CHEBI:58937"/>
    </ligand>
</feature>
<keyword evidence="5 15" id="KW-0808">Transferase</keyword>
<feature type="binding site" evidence="12">
    <location>
        <position position="159"/>
    </location>
    <ligand>
        <name>thiamine diphosphate</name>
        <dbReference type="ChEBI" id="CHEBI:58937"/>
    </ligand>
</feature>
<feature type="active site" description="Proton donor" evidence="10">
    <location>
        <position position="418"/>
    </location>
</feature>
<keyword evidence="15" id="KW-0106">Calcium</keyword>
<evidence type="ECO:0000259" key="16">
    <source>
        <dbReference type="SMART" id="SM00861"/>
    </source>
</evidence>
<dbReference type="GO" id="GO:0006098">
    <property type="term" value="P:pentose-phosphate shunt"/>
    <property type="evidence" value="ECO:0007669"/>
    <property type="project" value="TreeGrafter"/>
</dbReference>
<comment type="function">
    <text evidence="15">Catalyzes the transfer of a two-carbon ketol group from a ketose donor to an aldose acceptor, via a covalent intermediate with the cofactor thiamine pyrophosphate.</text>
</comment>
<sequence>MGFSDIDTLAINSIRVLAADATFNSNSGHPGAPMGMAPVAHVLFNNFMKFNPKNTRWLNRDRFVLSNGHGCMLQYALLHLFGYDLSIQDLKDFRKIDSKTPGHPEAHFTPGIEVTTGPLGQGICNAVGLAMAQAHTAAVFNKEGFNLIDNYTYCFLGDGCLMEGVSSEASSMAGHLQLGNLICIWDDNHISIDGDTNVAFTEDVVKRYEAYDWHVVTVENGDSDLAAIAAAIKECQAVKNKPSLIKLRTTIGYGSLLQGTHSVHGSPLKAEDIKQLKSKFGFNPEQSFSVPQEVYDYYAKHAAEGAAAEQEWNALLAKYAEAYPTEHADLLRRQTGDLPTGWEKSLPTYTPADAAVASRKLSEIVLSKIEGVLPELVGGSADLTGSNLTRWKEAVDFQAPQTGLGNYSGRYIRYGVREHAMGAVMNGLAAYGTILPYGGTFLNFVSYAAGAVRLSALSHVRALWVATHDSIGLGEDGPTHQPIETLAHFRALPNCMVWRPADGNETSGAYYVALSNKTAPSIMALSRQNLPQLEGSSIEKAAKGGYVLSEVEGAQVTIVSTGSEVNICVDAAKVLAQQGIKARIVSMPCTEVFDQQSLDYRLSVLPDGIPAMSVEPMSTLGWEKYAHEQFGLNRFGASGPVKDVYKKFEFTPEGIAKRAAATVNFYKGSVVRSTLKHAFEQLV</sequence>
<feature type="binding site" evidence="11">
    <location>
        <position position="476"/>
    </location>
    <ligand>
        <name>substrate</name>
    </ligand>
</feature>
<feature type="binding site" evidence="11">
    <location>
        <position position="359"/>
    </location>
    <ligand>
        <name>substrate</name>
    </ligand>
</feature>
<evidence type="ECO:0000256" key="9">
    <source>
        <dbReference type="ARBA" id="ARBA00049473"/>
    </source>
</evidence>
<feature type="binding site" evidence="12">
    <location>
        <begin position="117"/>
        <end position="119"/>
    </location>
    <ligand>
        <name>thiamine diphosphate</name>
        <dbReference type="ChEBI" id="CHEBI:58937"/>
    </ligand>
</feature>
<dbReference type="AlphaFoldDB" id="A0A0F8BN01"/>
<comment type="cofactor">
    <cofactor evidence="1">
        <name>Co(2+)</name>
        <dbReference type="ChEBI" id="CHEBI:48828"/>
    </cofactor>
</comment>
<evidence type="ECO:0000256" key="5">
    <source>
        <dbReference type="ARBA" id="ARBA00022679"/>
    </source>
</evidence>
<dbReference type="GO" id="GO:0005829">
    <property type="term" value="C:cytosol"/>
    <property type="evidence" value="ECO:0007669"/>
    <property type="project" value="TreeGrafter"/>
</dbReference>
<feature type="binding site" evidence="11">
    <location>
        <position position="29"/>
    </location>
    <ligand>
        <name>substrate</name>
    </ligand>
</feature>
<dbReference type="PANTHER" id="PTHR43522:SF2">
    <property type="entry name" value="TRANSKETOLASE 1-RELATED"/>
    <property type="match status" value="1"/>
</dbReference>
<evidence type="ECO:0000256" key="2">
    <source>
        <dbReference type="ARBA" id="ARBA00007131"/>
    </source>
</evidence>
<keyword evidence="7 13" id="KW-0460">Magnesium</keyword>
<feature type="site" description="Important for catalytic activity" evidence="14">
    <location>
        <position position="29"/>
    </location>
</feature>
<evidence type="ECO:0000256" key="14">
    <source>
        <dbReference type="PIRSR" id="PIRSR605478-5"/>
    </source>
</evidence>
<dbReference type="SMART" id="SM00861">
    <property type="entry name" value="Transket_pyr"/>
    <property type="match status" value="1"/>
</dbReference>
<dbReference type="SUPFAM" id="SSF52922">
    <property type="entry name" value="TK C-terminal domain-like"/>
    <property type="match status" value="1"/>
</dbReference>
<dbReference type="InterPro" id="IPR020826">
    <property type="entry name" value="Transketolase_BS"/>
</dbReference>
<evidence type="ECO:0000256" key="6">
    <source>
        <dbReference type="ARBA" id="ARBA00022723"/>
    </source>
</evidence>
<feature type="binding site" evidence="11">
    <location>
        <position position="480"/>
    </location>
    <ligand>
        <name>substrate</name>
    </ligand>
</feature>
<dbReference type="FunFam" id="3.40.50.920:FF:000003">
    <property type="entry name" value="Transketolase"/>
    <property type="match status" value="1"/>
</dbReference>
<dbReference type="InterPro" id="IPR055152">
    <property type="entry name" value="Transketolase-like_C_2"/>
</dbReference>
<feature type="site" description="Important for catalytic activity" evidence="14">
    <location>
        <position position="264"/>
    </location>
</feature>
<dbReference type="InterPro" id="IPR005474">
    <property type="entry name" value="Transketolase_N"/>
</dbReference>
<dbReference type="FunFam" id="3.40.50.970:FF:000003">
    <property type="entry name" value="Transketolase"/>
    <property type="match status" value="1"/>
</dbReference>
<comment type="catalytic activity">
    <reaction evidence="9 15">
        <text>D-sedoheptulose 7-phosphate + D-glyceraldehyde 3-phosphate = aldehydo-D-ribose 5-phosphate + D-xylulose 5-phosphate</text>
        <dbReference type="Rhea" id="RHEA:10508"/>
        <dbReference type="ChEBI" id="CHEBI:57483"/>
        <dbReference type="ChEBI" id="CHEBI:57737"/>
        <dbReference type="ChEBI" id="CHEBI:58273"/>
        <dbReference type="ChEBI" id="CHEBI:59776"/>
        <dbReference type="EC" id="2.2.1.1"/>
    </reaction>
</comment>
<dbReference type="NCBIfam" id="TIGR00232">
    <property type="entry name" value="tktlase_bact"/>
    <property type="match status" value="1"/>
</dbReference>
<dbReference type="OrthoDB" id="10267175at2759"/>
<dbReference type="InterPro" id="IPR005478">
    <property type="entry name" value="Transketolase_bac-like"/>
</dbReference>
<dbReference type="Pfam" id="PF00456">
    <property type="entry name" value="Transketolase_N"/>
    <property type="match status" value="1"/>
</dbReference>
<organism evidence="17 18">
    <name type="scientific">Ceratocystis fimbriata f. sp. platani</name>
    <dbReference type="NCBI Taxonomy" id="88771"/>
    <lineage>
        <taxon>Eukaryota</taxon>
        <taxon>Fungi</taxon>
        <taxon>Dikarya</taxon>
        <taxon>Ascomycota</taxon>
        <taxon>Pezizomycotina</taxon>
        <taxon>Sordariomycetes</taxon>
        <taxon>Hypocreomycetidae</taxon>
        <taxon>Microascales</taxon>
        <taxon>Ceratocystidaceae</taxon>
        <taxon>Ceratocystis</taxon>
    </lineage>
</organism>
<dbReference type="Pfam" id="PF02779">
    <property type="entry name" value="Transket_pyr"/>
    <property type="match status" value="1"/>
</dbReference>
<evidence type="ECO:0000256" key="12">
    <source>
        <dbReference type="PIRSR" id="PIRSR605478-3"/>
    </source>
</evidence>
<comment type="cofactor">
    <cofactor evidence="15">
        <name>Mg(2+)</name>
        <dbReference type="ChEBI" id="CHEBI:18420"/>
    </cofactor>
    <cofactor evidence="15">
        <name>Ca(2+)</name>
        <dbReference type="ChEBI" id="CHEBI:29108"/>
    </cofactor>
    <cofactor evidence="15">
        <name>Mn(2+)</name>
        <dbReference type="ChEBI" id="CHEBI:29035"/>
    </cofactor>
    <cofactor evidence="15">
        <name>Co(2+)</name>
        <dbReference type="ChEBI" id="CHEBI:48828"/>
    </cofactor>
    <text evidence="15">Binds 1 Mg(2+) ion per subunit. Can also utilize other divalent metal cations, such as Ca(2+), Mn(2+) and Co(2+).</text>
</comment>
<evidence type="ECO:0000256" key="11">
    <source>
        <dbReference type="PIRSR" id="PIRSR605478-2"/>
    </source>
</evidence>
<comment type="subunit">
    <text evidence="3 15">Homodimer.</text>
</comment>
<dbReference type="GO" id="GO:0046872">
    <property type="term" value="F:metal ion binding"/>
    <property type="evidence" value="ECO:0007669"/>
    <property type="project" value="UniProtKB-KW"/>
</dbReference>
<keyword evidence="8 12" id="KW-0786">Thiamine pyrophosphate</keyword>
<evidence type="ECO:0000256" key="7">
    <source>
        <dbReference type="ARBA" id="ARBA00022842"/>
    </source>
</evidence>
<accession>A0A0F8BN01</accession>
<dbReference type="EC" id="2.2.1.1" evidence="4 15"/>
<feature type="binding site" evidence="12">
    <location>
        <position position="188"/>
    </location>
    <ligand>
        <name>thiamine diphosphate</name>
        <dbReference type="ChEBI" id="CHEBI:58937"/>
    </ligand>
</feature>
<evidence type="ECO:0000256" key="8">
    <source>
        <dbReference type="ARBA" id="ARBA00023052"/>
    </source>
</evidence>
<dbReference type="PROSITE" id="PS00801">
    <property type="entry name" value="TRANSKETOLASE_1"/>
    <property type="match status" value="1"/>
</dbReference>
<feature type="binding site" evidence="11">
    <location>
        <position position="527"/>
    </location>
    <ligand>
        <name>substrate</name>
    </ligand>
</feature>
<evidence type="ECO:0000313" key="17">
    <source>
        <dbReference type="EMBL" id="KKF93893.1"/>
    </source>
</evidence>
<comment type="caution">
    <text evidence="17">The sequence shown here is derived from an EMBL/GenBank/DDBJ whole genome shotgun (WGS) entry which is preliminary data.</text>
</comment>
<proteinExistence type="inferred from homology"/>
<feature type="binding site" evidence="12">
    <location>
        <position position="444"/>
    </location>
    <ligand>
        <name>thiamine diphosphate</name>
        <dbReference type="ChEBI" id="CHEBI:58937"/>
    </ligand>
</feature>
<dbReference type="PANTHER" id="PTHR43522">
    <property type="entry name" value="TRANSKETOLASE"/>
    <property type="match status" value="1"/>
</dbReference>
<feature type="binding site" evidence="11">
    <location>
        <position position="264"/>
    </location>
    <ligand>
        <name>substrate</name>
    </ligand>
</feature>
<evidence type="ECO:0000256" key="15">
    <source>
        <dbReference type="RuleBase" id="RU004996"/>
    </source>
</evidence>
<feature type="binding site" evidence="12">
    <location>
        <position position="69"/>
    </location>
    <ligand>
        <name>thiamine diphosphate</name>
        <dbReference type="ChEBI" id="CHEBI:58937"/>
    </ligand>
</feature>